<feature type="region of interest" description="Disordered" evidence="3">
    <location>
        <begin position="23"/>
        <end position="52"/>
    </location>
</feature>
<dbReference type="GO" id="GO:0003729">
    <property type="term" value="F:mRNA binding"/>
    <property type="evidence" value="ECO:0007669"/>
    <property type="project" value="TreeGrafter"/>
</dbReference>
<dbReference type="Pfam" id="PF00076">
    <property type="entry name" value="RRM_1"/>
    <property type="match status" value="1"/>
</dbReference>
<reference evidence="5" key="1">
    <citation type="submission" date="2022-12" db="EMBL/GenBank/DDBJ databases">
        <title>Genome assemblies of Blomia tropicalis.</title>
        <authorList>
            <person name="Cui Y."/>
        </authorList>
    </citation>
    <scope>NUCLEOTIDE SEQUENCE</scope>
    <source>
        <tissue evidence="5">Adult mites</tissue>
    </source>
</reference>
<evidence type="ECO:0000256" key="1">
    <source>
        <dbReference type="ARBA" id="ARBA00022884"/>
    </source>
</evidence>
<dbReference type="GO" id="GO:0005634">
    <property type="term" value="C:nucleus"/>
    <property type="evidence" value="ECO:0007669"/>
    <property type="project" value="TreeGrafter"/>
</dbReference>
<dbReference type="AlphaFoldDB" id="A0A9Q0MA31"/>
<dbReference type="SMART" id="SM00360">
    <property type="entry name" value="RRM"/>
    <property type="match status" value="1"/>
</dbReference>
<dbReference type="InterPro" id="IPR035979">
    <property type="entry name" value="RBD_domain_sf"/>
</dbReference>
<dbReference type="InterPro" id="IPR000504">
    <property type="entry name" value="RRM_dom"/>
</dbReference>
<dbReference type="PANTHER" id="PTHR19965">
    <property type="entry name" value="RNA AND EXPORT FACTOR BINDING PROTEIN"/>
    <property type="match status" value="1"/>
</dbReference>
<dbReference type="PANTHER" id="PTHR19965:SF82">
    <property type="entry name" value="THO COMPLEX SUBUNIT 4"/>
    <property type="match status" value="1"/>
</dbReference>
<keyword evidence="6" id="KW-1185">Reference proteome</keyword>
<dbReference type="OMA" id="DDIIMMQ"/>
<evidence type="ECO:0000313" key="5">
    <source>
        <dbReference type="EMBL" id="KAJ6221744.1"/>
    </source>
</evidence>
<sequence length="233" mass="26841">MTSENQKLDMSLDEIIRMDGIKGGRSFGRGQRGFRRNGLRTNRRPPQSGQQYRHYEPKRLGNRHDKGRFQNFSRQNGFGNNRKNATLRISNLASTVTNEDIEELFSSFGQVIRSTIHFDQYGTSLGSGDIIFDFRSDAIQAQEKLNNVPLDGKPLRIVLIDDDGSANDAFSSYIRNSQENNVSRNRRQFSRNNSRTNDRSRRGPPPNAEDLDREMDEWRMEIEDKPSPKVDID</sequence>
<name>A0A9Q0MA31_BLOTA</name>
<dbReference type="InterPro" id="IPR012677">
    <property type="entry name" value="Nucleotide-bd_a/b_plait_sf"/>
</dbReference>
<evidence type="ECO:0000256" key="3">
    <source>
        <dbReference type="SAM" id="MobiDB-lite"/>
    </source>
</evidence>
<proteinExistence type="predicted"/>
<feature type="compositionally biased region" description="Basic residues" evidence="3">
    <location>
        <begin position="32"/>
        <end position="43"/>
    </location>
</feature>
<comment type="caution">
    <text evidence="5">The sequence shown here is derived from an EMBL/GenBank/DDBJ whole genome shotgun (WGS) entry which is preliminary data.</text>
</comment>
<feature type="domain" description="RRM" evidence="4">
    <location>
        <begin position="85"/>
        <end position="162"/>
    </location>
</feature>
<gene>
    <name evidence="5" type="ORF">RDWZM_000289</name>
</gene>
<evidence type="ECO:0000256" key="2">
    <source>
        <dbReference type="PROSITE-ProRule" id="PRU00176"/>
    </source>
</evidence>
<accession>A0A9Q0MA31</accession>
<evidence type="ECO:0000313" key="6">
    <source>
        <dbReference type="Proteomes" id="UP001142055"/>
    </source>
</evidence>
<dbReference type="GO" id="GO:0006406">
    <property type="term" value="P:mRNA export from nucleus"/>
    <property type="evidence" value="ECO:0007669"/>
    <property type="project" value="TreeGrafter"/>
</dbReference>
<evidence type="ECO:0000259" key="4">
    <source>
        <dbReference type="PROSITE" id="PS50102"/>
    </source>
</evidence>
<keyword evidence="1 2" id="KW-0694">RNA-binding</keyword>
<dbReference type="Gene3D" id="3.30.70.330">
    <property type="match status" value="1"/>
</dbReference>
<organism evidence="5 6">
    <name type="scientific">Blomia tropicalis</name>
    <name type="common">Mite</name>
    <dbReference type="NCBI Taxonomy" id="40697"/>
    <lineage>
        <taxon>Eukaryota</taxon>
        <taxon>Metazoa</taxon>
        <taxon>Ecdysozoa</taxon>
        <taxon>Arthropoda</taxon>
        <taxon>Chelicerata</taxon>
        <taxon>Arachnida</taxon>
        <taxon>Acari</taxon>
        <taxon>Acariformes</taxon>
        <taxon>Sarcoptiformes</taxon>
        <taxon>Astigmata</taxon>
        <taxon>Glycyphagoidea</taxon>
        <taxon>Echimyopodidae</taxon>
        <taxon>Blomia</taxon>
    </lineage>
</organism>
<dbReference type="SUPFAM" id="SSF54928">
    <property type="entry name" value="RNA-binding domain, RBD"/>
    <property type="match status" value="1"/>
</dbReference>
<dbReference type="EMBL" id="JAPWDV010000001">
    <property type="protein sequence ID" value="KAJ6221744.1"/>
    <property type="molecule type" value="Genomic_DNA"/>
</dbReference>
<protein>
    <recommendedName>
        <fullName evidence="4">RRM domain-containing protein</fullName>
    </recommendedName>
</protein>
<dbReference type="PROSITE" id="PS50102">
    <property type="entry name" value="RRM"/>
    <property type="match status" value="1"/>
</dbReference>
<dbReference type="InterPro" id="IPR051229">
    <property type="entry name" value="ALYREF_mRNA_export"/>
</dbReference>
<feature type="region of interest" description="Disordered" evidence="3">
    <location>
        <begin position="174"/>
        <end position="233"/>
    </location>
</feature>
<feature type="compositionally biased region" description="Basic and acidic residues" evidence="3">
    <location>
        <begin position="216"/>
        <end position="233"/>
    </location>
</feature>
<dbReference type="Proteomes" id="UP001142055">
    <property type="component" value="Chromosome 1"/>
</dbReference>